<gene>
    <name evidence="3" type="ORF">IAC74_04310</name>
</gene>
<dbReference type="NCBIfam" id="TIGR00252">
    <property type="entry name" value="YraN family protein"/>
    <property type="match status" value="1"/>
</dbReference>
<evidence type="ECO:0000256" key="2">
    <source>
        <dbReference type="HAMAP-Rule" id="MF_00048"/>
    </source>
</evidence>
<comment type="caution">
    <text evidence="3">The sequence shown here is derived from an EMBL/GenBank/DDBJ whole genome shotgun (WGS) entry which is preliminary data.</text>
</comment>
<accession>A0A9D1NGQ3</accession>
<proteinExistence type="inferred from homology"/>
<comment type="similarity">
    <text evidence="1 2">Belongs to the UPF0102 family.</text>
</comment>
<dbReference type="EMBL" id="DVOF01000126">
    <property type="protein sequence ID" value="HIV02775.1"/>
    <property type="molecule type" value="Genomic_DNA"/>
</dbReference>
<dbReference type="Gene3D" id="3.40.1350.10">
    <property type="match status" value="1"/>
</dbReference>
<name>A0A9D1NGQ3_9FIRM</name>
<dbReference type="SUPFAM" id="SSF52980">
    <property type="entry name" value="Restriction endonuclease-like"/>
    <property type="match status" value="1"/>
</dbReference>
<dbReference type="PANTHER" id="PTHR34039:SF1">
    <property type="entry name" value="UPF0102 PROTEIN YRAN"/>
    <property type="match status" value="1"/>
</dbReference>
<evidence type="ECO:0000313" key="4">
    <source>
        <dbReference type="Proteomes" id="UP000886743"/>
    </source>
</evidence>
<dbReference type="GO" id="GO:0003676">
    <property type="term" value="F:nucleic acid binding"/>
    <property type="evidence" value="ECO:0007669"/>
    <property type="project" value="InterPro"/>
</dbReference>
<dbReference type="HAMAP" id="MF_00048">
    <property type="entry name" value="UPF0102"/>
    <property type="match status" value="1"/>
</dbReference>
<evidence type="ECO:0000313" key="3">
    <source>
        <dbReference type="EMBL" id="HIV02775.1"/>
    </source>
</evidence>
<evidence type="ECO:0000256" key="1">
    <source>
        <dbReference type="ARBA" id="ARBA00006738"/>
    </source>
</evidence>
<organism evidence="3 4">
    <name type="scientific">Candidatus Aphodoplasma excrementigallinarum</name>
    <dbReference type="NCBI Taxonomy" id="2840673"/>
    <lineage>
        <taxon>Bacteria</taxon>
        <taxon>Bacillati</taxon>
        <taxon>Bacillota</taxon>
        <taxon>Clostridia</taxon>
        <taxon>Eubacteriales</taxon>
        <taxon>Candidatus Aphodoplasma</taxon>
    </lineage>
</organism>
<dbReference type="InterPro" id="IPR003509">
    <property type="entry name" value="UPF0102_YraN-like"/>
</dbReference>
<dbReference type="PANTHER" id="PTHR34039">
    <property type="entry name" value="UPF0102 PROTEIN YRAN"/>
    <property type="match status" value="1"/>
</dbReference>
<protein>
    <recommendedName>
        <fullName evidence="2">UPF0102 protein IAC74_04310</fullName>
    </recommendedName>
</protein>
<reference evidence="3" key="2">
    <citation type="journal article" date="2021" name="PeerJ">
        <title>Extensive microbial diversity within the chicken gut microbiome revealed by metagenomics and culture.</title>
        <authorList>
            <person name="Gilroy R."/>
            <person name="Ravi A."/>
            <person name="Getino M."/>
            <person name="Pursley I."/>
            <person name="Horton D.L."/>
            <person name="Alikhan N.F."/>
            <person name="Baker D."/>
            <person name="Gharbi K."/>
            <person name="Hall N."/>
            <person name="Watson M."/>
            <person name="Adriaenssens E.M."/>
            <person name="Foster-Nyarko E."/>
            <person name="Jarju S."/>
            <person name="Secka A."/>
            <person name="Antonio M."/>
            <person name="Oren A."/>
            <person name="Chaudhuri R.R."/>
            <person name="La Ragione R."/>
            <person name="Hildebrand F."/>
            <person name="Pallen M.J."/>
        </authorList>
    </citation>
    <scope>NUCLEOTIDE SEQUENCE</scope>
    <source>
        <strain evidence="3">4920</strain>
    </source>
</reference>
<sequence>MNTRQIGRLCEQAVSSDLQKRGAQVLAENYTCREGEIDMIAREGEYIVFVEVKARQNGVFATPAAAVTPAKQRKLILAAKRFLAQQEIEAAVRFDVAEVYFRMDGESVEIMQIIYLENAFEEEL</sequence>
<dbReference type="InterPro" id="IPR011856">
    <property type="entry name" value="tRNA_endonuc-like_dom_sf"/>
</dbReference>
<reference evidence="3" key="1">
    <citation type="submission" date="2020-10" db="EMBL/GenBank/DDBJ databases">
        <authorList>
            <person name="Gilroy R."/>
        </authorList>
    </citation>
    <scope>NUCLEOTIDE SEQUENCE</scope>
    <source>
        <strain evidence="3">4920</strain>
    </source>
</reference>
<dbReference type="Pfam" id="PF02021">
    <property type="entry name" value="UPF0102"/>
    <property type="match status" value="1"/>
</dbReference>
<dbReference type="AlphaFoldDB" id="A0A9D1NGQ3"/>
<dbReference type="InterPro" id="IPR011335">
    <property type="entry name" value="Restrct_endonuc-II-like"/>
</dbReference>
<dbReference type="Proteomes" id="UP000886743">
    <property type="component" value="Unassembled WGS sequence"/>
</dbReference>
<dbReference type="NCBIfam" id="NF009150">
    <property type="entry name" value="PRK12497.1-3"/>
    <property type="match status" value="1"/>
</dbReference>